<name>A0A917TTT6_9ACTN</name>
<sequence length="120" mass="12247">MLARPGRGVETGDDPGPLGIDVRFLDGSPGIRLVGQLAEVVAGGAQVRTIHVEPVDRTGRHGGGAGDRVQVRRGLQIGGDAAGGQHVEQMLADPRIDIAGDGVLARVEPVVPPSPAGPTR</sequence>
<keyword evidence="2" id="KW-1185">Reference proteome</keyword>
<dbReference type="EMBL" id="BMNB01000009">
    <property type="protein sequence ID" value="GGM37899.1"/>
    <property type="molecule type" value="Genomic_DNA"/>
</dbReference>
<proteinExistence type="predicted"/>
<gene>
    <name evidence="1" type="ORF">GCM10011608_23110</name>
</gene>
<organism evidence="1 2">
    <name type="scientific">Micromonospora sonchi</name>
    <dbReference type="NCBI Taxonomy" id="1763543"/>
    <lineage>
        <taxon>Bacteria</taxon>
        <taxon>Bacillati</taxon>
        <taxon>Actinomycetota</taxon>
        <taxon>Actinomycetes</taxon>
        <taxon>Micromonosporales</taxon>
        <taxon>Micromonosporaceae</taxon>
        <taxon>Micromonospora</taxon>
    </lineage>
</organism>
<evidence type="ECO:0000313" key="1">
    <source>
        <dbReference type="EMBL" id="GGM37899.1"/>
    </source>
</evidence>
<dbReference type="Proteomes" id="UP000608890">
    <property type="component" value="Unassembled WGS sequence"/>
</dbReference>
<reference evidence="1" key="2">
    <citation type="submission" date="2020-09" db="EMBL/GenBank/DDBJ databases">
        <authorList>
            <person name="Sun Q."/>
            <person name="Zhou Y."/>
        </authorList>
    </citation>
    <scope>NUCLEOTIDE SEQUENCE</scope>
    <source>
        <strain evidence="1">CGMCC 4.7312</strain>
    </source>
</reference>
<comment type="caution">
    <text evidence="1">The sequence shown here is derived from an EMBL/GenBank/DDBJ whole genome shotgun (WGS) entry which is preliminary data.</text>
</comment>
<accession>A0A917TTT6</accession>
<dbReference type="AlphaFoldDB" id="A0A917TTT6"/>
<evidence type="ECO:0000313" key="2">
    <source>
        <dbReference type="Proteomes" id="UP000608890"/>
    </source>
</evidence>
<protein>
    <submittedName>
        <fullName evidence="1">Uncharacterized protein</fullName>
    </submittedName>
</protein>
<reference evidence="1" key="1">
    <citation type="journal article" date="2014" name="Int. J. Syst. Evol. Microbiol.">
        <title>Complete genome sequence of Corynebacterium casei LMG S-19264T (=DSM 44701T), isolated from a smear-ripened cheese.</title>
        <authorList>
            <consortium name="US DOE Joint Genome Institute (JGI-PGF)"/>
            <person name="Walter F."/>
            <person name="Albersmeier A."/>
            <person name="Kalinowski J."/>
            <person name="Ruckert C."/>
        </authorList>
    </citation>
    <scope>NUCLEOTIDE SEQUENCE</scope>
    <source>
        <strain evidence="1">CGMCC 4.7312</strain>
    </source>
</reference>